<protein>
    <submittedName>
        <fullName evidence="1">Uncharacterized protein</fullName>
    </submittedName>
</protein>
<dbReference type="Proteomes" id="UP001234297">
    <property type="component" value="Chromosome 11"/>
</dbReference>
<name>A0ACC2KS86_PERAE</name>
<reference evidence="1 2" key="1">
    <citation type="journal article" date="2022" name="Hortic Res">
        <title>A haplotype resolved chromosomal level avocado genome allows analysis of novel avocado genes.</title>
        <authorList>
            <person name="Nath O."/>
            <person name="Fletcher S.J."/>
            <person name="Hayward A."/>
            <person name="Shaw L.M."/>
            <person name="Masouleh A.K."/>
            <person name="Furtado A."/>
            <person name="Henry R.J."/>
            <person name="Mitter N."/>
        </authorList>
    </citation>
    <scope>NUCLEOTIDE SEQUENCE [LARGE SCALE GENOMIC DNA]</scope>
    <source>
        <strain evidence="2">cv. Hass</strain>
    </source>
</reference>
<evidence type="ECO:0000313" key="2">
    <source>
        <dbReference type="Proteomes" id="UP001234297"/>
    </source>
</evidence>
<accession>A0ACC2KS86</accession>
<dbReference type="EMBL" id="CM056819">
    <property type="protein sequence ID" value="KAJ8624086.1"/>
    <property type="molecule type" value="Genomic_DNA"/>
</dbReference>
<keyword evidence="2" id="KW-1185">Reference proteome</keyword>
<evidence type="ECO:0000313" key="1">
    <source>
        <dbReference type="EMBL" id="KAJ8624086.1"/>
    </source>
</evidence>
<gene>
    <name evidence="1" type="ORF">MRB53_032616</name>
</gene>
<proteinExistence type="predicted"/>
<organism evidence="1 2">
    <name type="scientific">Persea americana</name>
    <name type="common">Avocado</name>
    <dbReference type="NCBI Taxonomy" id="3435"/>
    <lineage>
        <taxon>Eukaryota</taxon>
        <taxon>Viridiplantae</taxon>
        <taxon>Streptophyta</taxon>
        <taxon>Embryophyta</taxon>
        <taxon>Tracheophyta</taxon>
        <taxon>Spermatophyta</taxon>
        <taxon>Magnoliopsida</taxon>
        <taxon>Magnoliidae</taxon>
        <taxon>Laurales</taxon>
        <taxon>Lauraceae</taxon>
        <taxon>Persea</taxon>
    </lineage>
</organism>
<sequence length="124" mass="14147">MSEIPSASDIQPLPLPKHLIPPPASLLILRDSSCDAMLANAHFSTAQLQLSPLLLLSSRQTYNPLYLRSSICLLYSPCLHHGPYFHYHCNFLNRRCYFYLIHCIHGPGYQPQHGWVERVGHARL</sequence>
<comment type="caution">
    <text evidence="1">The sequence shown here is derived from an EMBL/GenBank/DDBJ whole genome shotgun (WGS) entry which is preliminary data.</text>
</comment>